<reference evidence="2" key="1">
    <citation type="submission" date="2015-12" db="EMBL/GenBank/DDBJ databases">
        <title>De novo transcriptome assembly of four potential Pierce s Disease insect vectors from Arizona vineyards.</title>
        <authorList>
            <person name="Tassone E.E."/>
        </authorList>
    </citation>
    <scope>NUCLEOTIDE SEQUENCE</scope>
</reference>
<dbReference type="AlphaFoldDB" id="A0A1B6CB06"/>
<accession>A0A1B6CB06</accession>
<dbReference type="EMBL" id="GEDC01008616">
    <property type="protein sequence ID" value="JAS28682.1"/>
    <property type="molecule type" value="Transcribed_RNA"/>
</dbReference>
<feature type="transmembrane region" description="Helical" evidence="1">
    <location>
        <begin position="133"/>
        <end position="153"/>
    </location>
</feature>
<gene>
    <name evidence="2" type="ORF">g.32558</name>
    <name evidence="3" type="ORF">g.32560</name>
</gene>
<dbReference type="EMBL" id="GEDC01026684">
    <property type="protein sequence ID" value="JAS10614.1"/>
    <property type="molecule type" value="Transcribed_RNA"/>
</dbReference>
<evidence type="ECO:0000313" key="2">
    <source>
        <dbReference type="EMBL" id="JAS10614.1"/>
    </source>
</evidence>
<feature type="transmembrane region" description="Helical" evidence="1">
    <location>
        <begin position="159"/>
        <end position="182"/>
    </location>
</feature>
<name>A0A1B6CB06_9HEMI</name>
<keyword evidence="1" id="KW-0472">Membrane</keyword>
<keyword evidence="1" id="KW-0812">Transmembrane</keyword>
<evidence type="ECO:0000256" key="1">
    <source>
        <dbReference type="SAM" id="Phobius"/>
    </source>
</evidence>
<sequence>MHFWIDKRSQTCGFSGRHRVPSSISASGGGGRRWRGAKPMVTPVHRFQPIECVAGQYAHSHTRRPTRHPYLTPVCPPYRVDSVVNGVNLEIEVRANAAELDSSVFIDLPVEGLPSVAAHIQPPQLEPVGKVKCGMWASFALATVFVAGAKFYFDHQGTGLEILVFSTLMIVFLLAACSVSLCRSKATRDLLSAAVTVSNQTPAHPPPIPTLQIIQTTNIDGTSQQVPPHIEPPPPPYHIAILLPQQINQEEVPPPSYDKAVS</sequence>
<keyword evidence="1" id="KW-1133">Transmembrane helix</keyword>
<evidence type="ECO:0000313" key="3">
    <source>
        <dbReference type="EMBL" id="JAS28682.1"/>
    </source>
</evidence>
<proteinExistence type="predicted"/>
<organism evidence="2">
    <name type="scientific">Clastoptera arizonana</name>
    <name type="common">Arizona spittle bug</name>
    <dbReference type="NCBI Taxonomy" id="38151"/>
    <lineage>
        <taxon>Eukaryota</taxon>
        <taxon>Metazoa</taxon>
        <taxon>Ecdysozoa</taxon>
        <taxon>Arthropoda</taxon>
        <taxon>Hexapoda</taxon>
        <taxon>Insecta</taxon>
        <taxon>Pterygota</taxon>
        <taxon>Neoptera</taxon>
        <taxon>Paraneoptera</taxon>
        <taxon>Hemiptera</taxon>
        <taxon>Auchenorrhyncha</taxon>
        <taxon>Cercopoidea</taxon>
        <taxon>Clastopteridae</taxon>
        <taxon>Clastoptera</taxon>
    </lineage>
</organism>
<protein>
    <submittedName>
        <fullName evidence="2">Uncharacterized protein</fullName>
    </submittedName>
</protein>